<gene>
    <name evidence="2" type="ORF">IZO911_LOCUS3044</name>
    <name evidence="3" type="ORF">KXQ929_LOCUS5173</name>
</gene>
<feature type="region of interest" description="Disordered" evidence="1">
    <location>
        <begin position="1"/>
        <end position="25"/>
    </location>
</feature>
<dbReference type="Proteomes" id="UP000663860">
    <property type="component" value="Unassembled WGS sequence"/>
</dbReference>
<feature type="region of interest" description="Disordered" evidence="1">
    <location>
        <begin position="85"/>
        <end position="111"/>
    </location>
</feature>
<evidence type="ECO:0000256" key="1">
    <source>
        <dbReference type="SAM" id="MobiDB-lite"/>
    </source>
</evidence>
<feature type="compositionally biased region" description="Polar residues" evidence="1">
    <location>
        <begin position="12"/>
        <end position="25"/>
    </location>
</feature>
<dbReference type="AlphaFoldDB" id="A0A818N9I2"/>
<reference evidence="3" key="1">
    <citation type="submission" date="2021-02" db="EMBL/GenBank/DDBJ databases">
        <authorList>
            <person name="Nowell W R."/>
        </authorList>
    </citation>
    <scope>NUCLEOTIDE SEQUENCE</scope>
</reference>
<evidence type="ECO:0000313" key="2">
    <source>
        <dbReference type="EMBL" id="CAF0733488.1"/>
    </source>
</evidence>
<feature type="region of interest" description="Disordered" evidence="1">
    <location>
        <begin position="129"/>
        <end position="191"/>
    </location>
</feature>
<proteinExistence type="predicted"/>
<feature type="compositionally biased region" description="Polar residues" evidence="1">
    <location>
        <begin position="163"/>
        <end position="172"/>
    </location>
</feature>
<dbReference type="EMBL" id="CAJOBB010000187">
    <property type="protein sequence ID" value="CAF3601831.1"/>
    <property type="molecule type" value="Genomic_DNA"/>
</dbReference>
<sequence length="247" mass="28854">MFDPQFRLSPDQLGNSTTSDDSLSNGLWPQMSFDHLLEHHDIPQTKSLSINDTPNNDFWSSSAQFNEFFNNYNRQYQQQNQPLDISSLLSSSPPQQQHQHQQQQQQQQQQHFTVPPFVDNHIFEPQQDSQPLFFGQYPPETNQMSMRRDSLRPTQQPPPQPYVNRSRQTANLQRQHQQQQQHHHRTPPLLQIPNEDHYQQQQQQQQPHTIGPSRFKQNQVPAYVACLNHGINYNGVSGPPILLPPSF</sequence>
<name>A0A818N9I2_9BILA</name>
<comment type="caution">
    <text evidence="3">The sequence shown here is derived from an EMBL/GenBank/DDBJ whole genome shotgun (WGS) entry which is preliminary data.</text>
</comment>
<organism evidence="3 4">
    <name type="scientific">Adineta steineri</name>
    <dbReference type="NCBI Taxonomy" id="433720"/>
    <lineage>
        <taxon>Eukaryota</taxon>
        <taxon>Metazoa</taxon>
        <taxon>Spiralia</taxon>
        <taxon>Gnathifera</taxon>
        <taxon>Rotifera</taxon>
        <taxon>Eurotatoria</taxon>
        <taxon>Bdelloidea</taxon>
        <taxon>Adinetida</taxon>
        <taxon>Adinetidae</taxon>
        <taxon>Adineta</taxon>
    </lineage>
</organism>
<evidence type="ECO:0000313" key="3">
    <source>
        <dbReference type="EMBL" id="CAF3601831.1"/>
    </source>
</evidence>
<protein>
    <submittedName>
        <fullName evidence="3">Uncharacterized protein</fullName>
    </submittedName>
</protein>
<dbReference type="EMBL" id="CAJNOE010000015">
    <property type="protein sequence ID" value="CAF0733488.1"/>
    <property type="molecule type" value="Genomic_DNA"/>
</dbReference>
<evidence type="ECO:0000313" key="4">
    <source>
        <dbReference type="Proteomes" id="UP000663868"/>
    </source>
</evidence>
<accession>A0A818N9I2</accession>
<dbReference type="Proteomes" id="UP000663868">
    <property type="component" value="Unassembled WGS sequence"/>
</dbReference>